<dbReference type="AlphaFoldDB" id="A0A1C6JXG0"/>
<keyword evidence="4 8" id="KW-1133">Transmembrane helix</keyword>
<evidence type="ECO:0000256" key="3">
    <source>
        <dbReference type="ARBA" id="ARBA00022692"/>
    </source>
</evidence>
<keyword evidence="2 8" id="KW-1003">Cell membrane</keyword>
<accession>A0A1C6JXG0</accession>
<dbReference type="GO" id="GO:0005384">
    <property type="term" value="F:manganese ion transmembrane transporter activity"/>
    <property type="evidence" value="ECO:0007669"/>
    <property type="project" value="UniProtKB-UniRule"/>
</dbReference>
<organism evidence="9">
    <name type="scientific">uncultured Anaerotruncus sp</name>
    <dbReference type="NCBI Taxonomy" id="905011"/>
    <lineage>
        <taxon>Bacteria</taxon>
        <taxon>Bacillati</taxon>
        <taxon>Bacillota</taxon>
        <taxon>Clostridia</taxon>
        <taxon>Eubacteriales</taxon>
        <taxon>Oscillospiraceae</taxon>
        <taxon>Anaerotruncus</taxon>
        <taxon>environmental samples</taxon>
    </lineage>
</organism>
<reference evidence="9" key="1">
    <citation type="submission" date="2015-09" db="EMBL/GenBank/DDBJ databases">
        <authorList>
            <consortium name="Pathogen Informatics"/>
        </authorList>
    </citation>
    <scope>NUCLEOTIDE SEQUENCE</scope>
    <source>
        <strain evidence="9">2789STDY5834896</strain>
    </source>
</reference>
<feature type="transmembrane region" description="Helical" evidence="8">
    <location>
        <begin position="174"/>
        <end position="192"/>
    </location>
</feature>
<evidence type="ECO:0000256" key="5">
    <source>
        <dbReference type="ARBA" id="ARBA00023065"/>
    </source>
</evidence>
<feature type="transmembrane region" description="Helical" evidence="8">
    <location>
        <begin position="12"/>
        <end position="31"/>
    </location>
</feature>
<evidence type="ECO:0000256" key="4">
    <source>
        <dbReference type="ARBA" id="ARBA00022989"/>
    </source>
</evidence>
<keyword evidence="1 8" id="KW-0813">Transport</keyword>
<keyword evidence="5 8" id="KW-0406">Ion transport</keyword>
<dbReference type="GO" id="GO:0005886">
    <property type="term" value="C:plasma membrane"/>
    <property type="evidence" value="ECO:0007669"/>
    <property type="project" value="UniProtKB-SubCell"/>
</dbReference>
<dbReference type="PANTHER" id="PTHR35529:SF1">
    <property type="entry name" value="MANGANESE EFFLUX PUMP MNTP-RELATED"/>
    <property type="match status" value="1"/>
</dbReference>
<sequence length="196" mass="20848">MLNNGGGDLDIYTMVLMGFGMAMDAFAVSVTNGLAARGRLLRCALLCSLYFGLAQMLMPLLGYFVGYGFSGYIQRFDHWVALILLCFLGVRMLREAGQHGRQITAVGRTLILTSRLLLVQAVATSVDALALGVSLSAIGANIFLAAPIIGLTTFCCCFVGAFLGRRFGDLLGKFAEIAGGLILAGIGLKIFLEHTV</sequence>
<dbReference type="Pfam" id="PF02659">
    <property type="entry name" value="Mntp"/>
    <property type="match status" value="1"/>
</dbReference>
<keyword evidence="7 8" id="KW-0464">Manganese</keyword>
<feature type="transmembrane region" description="Helical" evidence="8">
    <location>
        <begin position="43"/>
        <end position="64"/>
    </location>
</feature>
<evidence type="ECO:0000256" key="6">
    <source>
        <dbReference type="ARBA" id="ARBA00023136"/>
    </source>
</evidence>
<evidence type="ECO:0000256" key="1">
    <source>
        <dbReference type="ARBA" id="ARBA00022448"/>
    </source>
</evidence>
<dbReference type="HAMAP" id="MF_01521">
    <property type="entry name" value="MntP_pump"/>
    <property type="match status" value="1"/>
</dbReference>
<dbReference type="InterPro" id="IPR003810">
    <property type="entry name" value="Mntp/YtaF"/>
</dbReference>
<evidence type="ECO:0000313" key="9">
    <source>
        <dbReference type="EMBL" id="SCJ86766.1"/>
    </source>
</evidence>
<feature type="transmembrane region" description="Helical" evidence="8">
    <location>
        <begin position="129"/>
        <end position="162"/>
    </location>
</feature>
<comment type="subcellular location">
    <subcellularLocation>
        <location evidence="8">Cell membrane</location>
        <topology evidence="8">Multi-pass membrane protein</topology>
    </subcellularLocation>
</comment>
<feature type="transmembrane region" description="Helical" evidence="8">
    <location>
        <begin position="76"/>
        <end position="93"/>
    </location>
</feature>
<gene>
    <name evidence="9" type="primary">yebN_2</name>
    <name evidence="8" type="synonym">mntP</name>
    <name evidence="9" type="ORF">SAMEA3545359_02391</name>
</gene>
<evidence type="ECO:0000256" key="7">
    <source>
        <dbReference type="ARBA" id="ARBA00023211"/>
    </source>
</evidence>
<comment type="function">
    <text evidence="8">Probably functions as a manganese efflux pump.</text>
</comment>
<dbReference type="PANTHER" id="PTHR35529">
    <property type="entry name" value="MANGANESE EFFLUX PUMP MNTP-RELATED"/>
    <property type="match status" value="1"/>
</dbReference>
<keyword evidence="6 8" id="KW-0472">Membrane</keyword>
<keyword evidence="3 8" id="KW-0812">Transmembrane</keyword>
<comment type="similarity">
    <text evidence="8">Belongs to the MntP (TC 9.B.29) family.</text>
</comment>
<dbReference type="InterPro" id="IPR022929">
    <property type="entry name" value="Put_MntP"/>
</dbReference>
<evidence type="ECO:0000256" key="8">
    <source>
        <dbReference type="HAMAP-Rule" id="MF_01521"/>
    </source>
</evidence>
<proteinExistence type="inferred from homology"/>
<protein>
    <recommendedName>
        <fullName evidence="8">Putative manganese efflux pump MntP</fullName>
    </recommendedName>
</protein>
<name>A0A1C6JXG0_9FIRM</name>
<dbReference type="EMBL" id="FMHG01000002">
    <property type="protein sequence ID" value="SCJ86766.1"/>
    <property type="molecule type" value="Genomic_DNA"/>
</dbReference>
<evidence type="ECO:0000256" key="2">
    <source>
        <dbReference type="ARBA" id="ARBA00022475"/>
    </source>
</evidence>